<comment type="caution">
    <text evidence="3">The sequence shown here is derived from an EMBL/GenBank/DDBJ whole genome shotgun (WGS) entry which is preliminary data.</text>
</comment>
<dbReference type="EMBL" id="JBHSFK010000004">
    <property type="protein sequence ID" value="MFC4499261.1"/>
    <property type="molecule type" value="Genomic_DNA"/>
</dbReference>
<accession>A0ABV9AJJ9</accession>
<protein>
    <submittedName>
        <fullName evidence="3">Maleylpyruvate isomerase family mycothiol-dependent enzyme</fullName>
    </submittedName>
</protein>
<keyword evidence="3" id="KW-0413">Isomerase</keyword>
<name>A0ABV9AJJ9_9ACTN</name>
<dbReference type="InterPro" id="IPR017517">
    <property type="entry name" value="Maleyloyr_isom"/>
</dbReference>
<dbReference type="InterPro" id="IPR036527">
    <property type="entry name" value="SCP2_sterol-bd_dom_sf"/>
</dbReference>
<gene>
    <name evidence="3" type="ORF">ACFPIH_06945</name>
</gene>
<dbReference type="NCBIfam" id="TIGR03083">
    <property type="entry name" value="maleylpyruvate isomerase family mycothiol-dependent enzyme"/>
    <property type="match status" value="1"/>
</dbReference>
<evidence type="ECO:0000313" key="3">
    <source>
        <dbReference type="EMBL" id="MFC4499261.1"/>
    </source>
</evidence>
<dbReference type="InterPro" id="IPR024344">
    <property type="entry name" value="MDMPI_metal-binding"/>
</dbReference>
<evidence type="ECO:0000313" key="4">
    <source>
        <dbReference type="Proteomes" id="UP001595839"/>
    </source>
</evidence>
<evidence type="ECO:0000259" key="2">
    <source>
        <dbReference type="Pfam" id="PF11716"/>
    </source>
</evidence>
<dbReference type="InterPro" id="IPR034660">
    <property type="entry name" value="DinB/YfiT-like"/>
</dbReference>
<proteinExistence type="predicted"/>
<feature type="region of interest" description="Disordered" evidence="1">
    <location>
        <begin position="204"/>
        <end position="224"/>
    </location>
</feature>
<dbReference type="Pfam" id="PF11716">
    <property type="entry name" value="MDMPI_N"/>
    <property type="match status" value="1"/>
</dbReference>
<reference evidence="4" key="1">
    <citation type="journal article" date="2019" name="Int. J. Syst. Evol. Microbiol.">
        <title>The Global Catalogue of Microorganisms (GCM) 10K type strain sequencing project: providing services to taxonomists for standard genome sequencing and annotation.</title>
        <authorList>
            <consortium name="The Broad Institute Genomics Platform"/>
            <consortium name="The Broad Institute Genome Sequencing Center for Infectious Disease"/>
            <person name="Wu L."/>
            <person name="Ma J."/>
        </authorList>
    </citation>
    <scope>NUCLEOTIDE SEQUENCE [LARGE SCALE GENOMIC DNA]</scope>
    <source>
        <strain evidence="4">CGMCC 4.7177</strain>
    </source>
</reference>
<feature type="domain" description="Mycothiol-dependent maleylpyruvate isomerase metal-binding" evidence="2">
    <location>
        <begin position="3"/>
        <end position="137"/>
    </location>
</feature>
<dbReference type="RefSeq" id="WP_381169235.1">
    <property type="nucleotide sequence ID" value="NZ_JBHSFK010000004.1"/>
</dbReference>
<sequence length="224" mass="24972">MTQGHEYFQSCLMPLPDKDLEGPSRLPGWTGRHLLSHLGHNARALARLAHWAATDEPTPMYPSTSARAEEIEAGAAWPVPRLRDFVVEEQNRLTHELDRIADDRWDAPVVTAQGRTVPAATIPWLRGREVWIHACDLPSGGDFRDFPDSFTDALIEDALDRRRGVQAVNIDVRATDRKTHGDDDIVTCVEGPAADLARWLTRGEESPRLRTGTGAPLPQLPPWL</sequence>
<dbReference type="Gene3D" id="1.20.120.450">
    <property type="entry name" value="dinb family like domain"/>
    <property type="match status" value="1"/>
</dbReference>
<dbReference type="GO" id="GO:0016853">
    <property type="term" value="F:isomerase activity"/>
    <property type="evidence" value="ECO:0007669"/>
    <property type="project" value="UniProtKB-KW"/>
</dbReference>
<dbReference type="Proteomes" id="UP001595839">
    <property type="component" value="Unassembled WGS sequence"/>
</dbReference>
<keyword evidence="4" id="KW-1185">Reference proteome</keyword>
<dbReference type="SUPFAM" id="SSF55718">
    <property type="entry name" value="SCP-like"/>
    <property type="match status" value="1"/>
</dbReference>
<organism evidence="3 4">
    <name type="scientific">Streptomyces vulcanius</name>
    <dbReference type="NCBI Taxonomy" id="1441876"/>
    <lineage>
        <taxon>Bacteria</taxon>
        <taxon>Bacillati</taxon>
        <taxon>Actinomycetota</taxon>
        <taxon>Actinomycetes</taxon>
        <taxon>Kitasatosporales</taxon>
        <taxon>Streptomycetaceae</taxon>
        <taxon>Streptomyces</taxon>
    </lineage>
</organism>
<dbReference type="SUPFAM" id="SSF109854">
    <property type="entry name" value="DinB/YfiT-like putative metalloenzymes"/>
    <property type="match status" value="1"/>
</dbReference>
<evidence type="ECO:0000256" key="1">
    <source>
        <dbReference type="SAM" id="MobiDB-lite"/>
    </source>
</evidence>
<dbReference type="Gene3D" id="3.30.1050.20">
    <property type="match status" value="1"/>
</dbReference>